<comment type="subcellular location">
    <subcellularLocation>
        <location evidence="1 11">Cell outer membrane</location>
        <topology evidence="1 11">Multi-pass membrane protein</topology>
    </subcellularLocation>
</comment>
<protein>
    <recommendedName>
        <fullName evidence="17">TonB-dependent receptor</fullName>
    </recommendedName>
</protein>
<dbReference type="SUPFAM" id="SSF56935">
    <property type="entry name" value="Porins"/>
    <property type="match status" value="1"/>
</dbReference>
<evidence type="ECO:0000256" key="5">
    <source>
        <dbReference type="ARBA" id="ARBA00022692"/>
    </source>
</evidence>
<dbReference type="EMBL" id="NVWI01000005">
    <property type="protein sequence ID" value="PCJ41575.1"/>
    <property type="molecule type" value="Genomic_DNA"/>
</dbReference>
<dbReference type="Gene3D" id="2.40.170.20">
    <property type="entry name" value="TonB-dependent receptor, beta-barrel domain"/>
    <property type="match status" value="1"/>
</dbReference>
<dbReference type="InterPro" id="IPR012910">
    <property type="entry name" value="Plug_dom"/>
</dbReference>
<keyword evidence="6" id="KW-0408">Iron</keyword>
<gene>
    <name evidence="15" type="ORF">COA71_08455</name>
</gene>
<comment type="similarity">
    <text evidence="11 12">Belongs to the TonB-dependent receptor family.</text>
</comment>
<keyword evidence="2 11" id="KW-0813">Transport</keyword>
<keyword evidence="8 12" id="KW-0798">TonB box</keyword>
<keyword evidence="5 11" id="KW-0812">Transmembrane</keyword>
<dbReference type="Proteomes" id="UP000228987">
    <property type="component" value="Unassembled WGS sequence"/>
</dbReference>
<organism evidence="15 16">
    <name type="scientific">SAR86 cluster bacterium</name>
    <dbReference type="NCBI Taxonomy" id="2030880"/>
    <lineage>
        <taxon>Bacteria</taxon>
        <taxon>Pseudomonadati</taxon>
        <taxon>Pseudomonadota</taxon>
        <taxon>Gammaproteobacteria</taxon>
        <taxon>SAR86 cluster</taxon>
    </lineage>
</organism>
<keyword evidence="4" id="KW-0410">Iron transport</keyword>
<dbReference type="Gene3D" id="2.170.130.10">
    <property type="entry name" value="TonB-dependent receptor, plug domain"/>
    <property type="match status" value="1"/>
</dbReference>
<evidence type="ECO:0000256" key="12">
    <source>
        <dbReference type="RuleBase" id="RU003357"/>
    </source>
</evidence>
<evidence type="ECO:0000256" key="4">
    <source>
        <dbReference type="ARBA" id="ARBA00022496"/>
    </source>
</evidence>
<name>A0A2A5CDI2_9GAMM</name>
<evidence type="ECO:0000256" key="9">
    <source>
        <dbReference type="ARBA" id="ARBA00023136"/>
    </source>
</evidence>
<evidence type="ECO:0000259" key="13">
    <source>
        <dbReference type="Pfam" id="PF00593"/>
    </source>
</evidence>
<dbReference type="PANTHER" id="PTHR32552">
    <property type="entry name" value="FERRICHROME IRON RECEPTOR-RELATED"/>
    <property type="match status" value="1"/>
</dbReference>
<accession>A0A2A5CDI2</accession>
<evidence type="ECO:0000256" key="10">
    <source>
        <dbReference type="ARBA" id="ARBA00023237"/>
    </source>
</evidence>
<evidence type="ECO:0000256" key="1">
    <source>
        <dbReference type="ARBA" id="ARBA00004571"/>
    </source>
</evidence>
<dbReference type="AlphaFoldDB" id="A0A2A5CDI2"/>
<dbReference type="Pfam" id="PF00593">
    <property type="entry name" value="TonB_dep_Rec_b-barrel"/>
    <property type="match status" value="1"/>
</dbReference>
<evidence type="ECO:0000256" key="3">
    <source>
        <dbReference type="ARBA" id="ARBA00022452"/>
    </source>
</evidence>
<evidence type="ECO:0000256" key="6">
    <source>
        <dbReference type="ARBA" id="ARBA00023004"/>
    </source>
</evidence>
<dbReference type="Pfam" id="PF07715">
    <property type="entry name" value="Plug"/>
    <property type="match status" value="1"/>
</dbReference>
<keyword evidence="7" id="KW-0406">Ion transport</keyword>
<dbReference type="PROSITE" id="PS52016">
    <property type="entry name" value="TONB_DEPENDENT_REC_3"/>
    <property type="match status" value="1"/>
</dbReference>
<sequence>MKSKSYKIRPLTLSIATAVAVGMGASAGFAQRQIEEVVVTAERRDATEQTTSISMEVFTQDSLSANGITELQDLQDAMPGIQITNNGVGNDINIRGIGNNTFAPSVQMGVQVVNDGLTHGEPMGLNGGFFDVATIEVLRGPQGTFVGQSAAGGAILINSMNPNFDGVNGYVEGKMGNYGHNAVTGALNLPISDTWAARIAWNTEERDSYFKNLGGNIFGNNQELPGPGILDNRQIRLSLLWQPNDQFEAVFKVEQNAVNHGGDPRKPKTLPQNVTIPDPVTGLPTQIVTYSQYREYSPTDPFEISQNFPGSDYQENQQFSMRLTYEFQNGMTLGTNTGHNKLHTQQLEWKSGDNNGGTNSVPIYPTYFSLDEDNRSWTQEITLSSADDGGSNWIVGLFHQQRTTPVTLAIPGDQGLNQNCGWQNNGTHTACGPLVVPTSYTHIIAPTTVEHDAIFGQYNYAINDELELAIGARYNVDDSHSQTRVVLTGPAGVTIPPGTFTPQGCAEVGITPLNLAGVPDLNGSVPTVGCLAIMQTVNSLEADGVDNEVPTYKVGLNWSPTDTDYFYAFYARGYKAGSFAGSGVAPEEVDDYEFGWKGTLFDGTVTGDLGFYFMDYTGMQGETFVRTDPIGSSFTNSNIGDAEMMGIEGSFQAYIGDLGINGSFAFNDTEIGAASDVPLGSLPNYAQTDPAINNNFNYQPQCGVGGTTPTTGFLADGVTPNGDCFDFAPFAQNYGGQQMIQAPELSYNIGVDYVFPFGNGTLTPRLTYSYTDENYAHLDQQPYNLNDERNITNFSLTFENENWTVQAYVNNLTDETYIAAARQALVSYGDPRTYGIRAKYNF</sequence>
<keyword evidence="9 11" id="KW-0472">Membrane</keyword>
<dbReference type="GO" id="GO:0006826">
    <property type="term" value="P:iron ion transport"/>
    <property type="evidence" value="ECO:0007669"/>
    <property type="project" value="UniProtKB-KW"/>
</dbReference>
<evidence type="ECO:0000259" key="14">
    <source>
        <dbReference type="Pfam" id="PF07715"/>
    </source>
</evidence>
<feature type="domain" description="TonB-dependent receptor plug" evidence="14">
    <location>
        <begin position="49"/>
        <end position="154"/>
    </location>
</feature>
<dbReference type="InterPro" id="IPR039426">
    <property type="entry name" value="TonB-dep_rcpt-like"/>
</dbReference>
<feature type="domain" description="TonB-dependent receptor-like beta-barrel" evidence="13">
    <location>
        <begin position="288"/>
        <end position="812"/>
    </location>
</feature>
<dbReference type="PANTHER" id="PTHR32552:SF81">
    <property type="entry name" value="TONB-DEPENDENT OUTER MEMBRANE RECEPTOR"/>
    <property type="match status" value="1"/>
</dbReference>
<dbReference type="GO" id="GO:0009279">
    <property type="term" value="C:cell outer membrane"/>
    <property type="evidence" value="ECO:0007669"/>
    <property type="project" value="UniProtKB-SubCell"/>
</dbReference>
<keyword evidence="10 11" id="KW-0998">Cell outer membrane</keyword>
<evidence type="ECO:0008006" key="17">
    <source>
        <dbReference type="Google" id="ProtNLM"/>
    </source>
</evidence>
<evidence type="ECO:0000256" key="11">
    <source>
        <dbReference type="PROSITE-ProRule" id="PRU01360"/>
    </source>
</evidence>
<reference evidence="16" key="1">
    <citation type="submission" date="2017-08" db="EMBL/GenBank/DDBJ databases">
        <title>A dynamic microbial community with high functional redundancy inhabits the cold, oxic subseafloor aquifer.</title>
        <authorList>
            <person name="Tully B.J."/>
            <person name="Wheat C.G."/>
            <person name="Glazer B.T."/>
            <person name="Huber J.A."/>
        </authorList>
    </citation>
    <scope>NUCLEOTIDE SEQUENCE [LARGE SCALE GENOMIC DNA]</scope>
</reference>
<evidence type="ECO:0000256" key="2">
    <source>
        <dbReference type="ARBA" id="ARBA00022448"/>
    </source>
</evidence>
<comment type="caution">
    <text evidence="15">The sequence shown here is derived from an EMBL/GenBank/DDBJ whole genome shotgun (WGS) entry which is preliminary data.</text>
</comment>
<evidence type="ECO:0000313" key="16">
    <source>
        <dbReference type="Proteomes" id="UP000228987"/>
    </source>
</evidence>
<evidence type="ECO:0000256" key="8">
    <source>
        <dbReference type="ARBA" id="ARBA00023077"/>
    </source>
</evidence>
<evidence type="ECO:0000313" key="15">
    <source>
        <dbReference type="EMBL" id="PCJ41575.1"/>
    </source>
</evidence>
<keyword evidence="3 11" id="KW-1134">Transmembrane beta strand</keyword>
<dbReference type="InterPro" id="IPR037066">
    <property type="entry name" value="Plug_dom_sf"/>
</dbReference>
<proteinExistence type="inferred from homology"/>
<evidence type="ECO:0000256" key="7">
    <source>
        <dbReference type="ARBA" id="ARBA00023065"/>
    </source>
</evidence>
<dbReference type="InterPro" id="IPR036942">
    <property type="entry name" value="Beta-barrel_TonB_sf"/>
</dbReference>
<dbReference type="InterPro" id="IPR000531">
    <property type="entry name" value="Beta-barrel_TonB"/>
</dbReference>